<dbReference type="EMBL" id="CP002343">
    <property type="protein sequence ID" value="ADU47971.1"/>
    <property type="molecule type" value="Genomic_DNA"/>
</dbReference>
<dbReference type="STRING" id="710696.Intca_1456"/>
<evidence type="ECO:0000259" key="3">
    <source>
        <dbReference type="SMART" id="SM00507"/>
    </source>
</evidence>
<dbReference type="eggNOG" id="COG1403">
    <property type="taxonomic scope" value="Bacteria"/>
</dbReference>
<dbReference type="InterPro" id="IPR002711">
    <property type="entry name" value="HNH"/>
</dbReference>
<keyword evidence="4" id="KW-0255">Endonuclease</keyword>
<dbReference type="AlphaFoldDB" id="E6S7R4"/>
<dbReference type="GO" id="GO:0003676">
    <property type="term" value="F:nucleic acid binding"/>
    <property type="evidence" value="ECO:0007669"/>
    <property type="project" value="InterPro"/>
</dbReference>
<dbReference type="OrthoDB" id="4857724at2"/>
<dbReference type="KEGG" id="ica:Intca_1456"/>
<dbReference type="HOGENOM" id="CLU_022065_5_0_11"/>
<dbReference type="InterPro" id="IPR003615">
    <property type="entry name" value="HNH_nuc"/>
</dbReference>
<proteinExistence type="inferred from homology"/>
<evidence type="ECO:0000313" key="4">
    <source>
        <dbReference type="EMBL" id="ADU47971.1"/>
    </source>
</evidence>
<dbReference type="CDD" id="cd00085">
    <property type="entry name" value="HNHc"/>
    <property type="match status" value="1"/>
</dbReference>
<dbReference type="SMART" id="SM00507">
    <property type="entry name" value="HNHc"/>
    <property type="match status" value="1"/>
</dbReference>
<evidence type="ECO:0000256" key="1">
    <source>
        <dbReference type="ARBA" id="ARBA00023450"/>
    </source>
</evidence>
<feature type="domain" description="HNH nuclease" evidence="3">
    <location>
        <begin position="452"/>
        <end position="504"/>
    </location>
</feature>
<keyword evidence="4" id="KW-0540">Nuclease</keyword>
<reference evidence="4 5" key="1">
    <citation type="journal article" date="2010" name="Stand. Genomic Sci.">
        <title>Complete genome sequence of Intrasporangium calvum type strain (7 KIP).</title>
        <authorList>
            <person name="Del Rio T.G."/>
            <person name="Chertkov O."/>
            <person name="Yasawong M."/>
            <person name="Lucas S."/>
            <person name="Deshpande S."/>
            <person name="Cheng J.F."/>
            <person name="Detter C."/>
            <person name="Tapia R."/>
            <person name="Han C."/>
            <person name="Goodwin L."/>
            <person name="Pitluck S."/>
            <person name="Liolios K."/>
            <person name="Ivanova N."/>
            <person name="Mavromatis K."/>
            <person name="Pati A."/>
            <person name="Chen A."/>
            <person name="Palaniappan K."/>
            <person name="Land M."/>
            <person name="Hauser L."/>
            <person name="Chang Y.J."/>
            <person name="Jeffries C.D."/>
            <person name="Rohde M."/>
            <person name="Pukall R."/>
            <person name="Sikorski J."/>
            <person name="Goker M."/>
            <person name="Woyke T."/>
            <person name="Bristow J."/>
            <person name="Eisen J.A."/>
            <person name="Markowitz V."/>
            <person name="Hugenholtz P."/>
            <person name="Kyrpides N.C."/>
            <person name="Klenk H.P."/>
            <person name="Lapidus A."/>
        </authorList>
    </citation>
    <scope>NUCLEOTIDE SEQUENCE [LARGE SCALE GENOMIC DNA]</scope>
    <source>
        <strain evidence="5">ATCC 23552 / DSM 43043 / JCM 3097 / NBRC 12989 / 7 KIP</strain>
    </source>
</reference>
<dbReference type="Gene3D" id="1.10.30.50">
    <property type="match status" value="1"/>
</dbReference>
<comment type="similarity">
    <text evidence="1">Belongs to the Rv1128c/1148c/1588c/1702c/1945/3466 family.</text>
</comment>
<accession>E6S7R4</accession>
<keyword evidence="5" id="KW-1185">Reference proteome</keyword>
<evidence type="ECO:0000256" key="2">
    <source>
        <dbReference type="SAM" id="MobiDB-lite"/>
    </source>
</evidence>
<protein>
    <submittedName>
        <fullName evidence="4">HNH endonuclease</fullName>
    </submittedName>
</protein>
<evidence type="ECO:0000313" key="5">
    <source>
        <dbReference type="Proteomes" id="UP000008914"/>
    </source>
</evidence>
<name>E6S7R4_INTC7</name>
<dbReference type="Proteomes" id="UP000008914">
    <property type="component" value="Chromosome"/>
</dbReference>
<dbReference type="GO" id="GO:0008270">
    <property type="term" value="F:zinc ion binding"/>
    <property type="evidence" value="ECO:0007669"/>
    <property type="project" value="InterPro"/>
</dbReference>
<keyword evidence="4" id="KW-0378">Hydrolase</keyword>
<dbReference type="GO" id="GO:0004519">
    <property type="term" value="F:endonuclease activity"/>
    <property type="evidence" value="ECO:0007669"/>
    <property type="project" value="UniProtKB-KW"/>
</dbReference>
<organism evidence="4 5">
    <name type="scientific">Intrasporangium calvum (strain ATCC 23552 / DSM 43043 / JCM 3097 / NBRC 12989 / NCIMB 10167 / NRRL B-3866 / 7 KIP)</name>
    <dbReference type="NCBI Taxonomy" id="710696"/>
    <lineage>
        <taxon>Bacteria</taxon>
        <taxon>Bacillati</taxon>
        <taxon>Actinomycetota</taxon>
        <taxon>Actinomycetes</taxon>
        <taxon>Micrococcales</taxon>
        <taxon>Intrasporangiaceae</taxon>
        <taxon>Intrasporangium</taxon>
    </lineage>
</organism>
<sequence>MVPDAAVLDRLRARLSEVESRHESDAQGAAQAFWASLRGPVDAAPAQASPSGRGRRGGPKLPAVGGIRRCGPWAQVDPDGPLPVDPLGVVAVDPESLDLDGADAGWLEASLAQAEARLDTEETERPEPLAVKIDALLGASLVSHGSAELAVAVEHVAAARAQHEVVLVNVLAELEARGEQPPGGLRPADWLRSVDPGMSAGQAKDLETVARAVNEPRWRELRARVTMQHVTVAKAARIVEFDQRVSPVADPEEVDGAVTDLLGAAPGLVVEDFTRLVRHHTEQVRPPKDEGDEERVDAGRRSARGLWFGQPNRTGMVSLRGVLDPEAAAVLKSAIAPLAAPCPERDGHGHTVSPDPRSPAKRRADALVEIVERGVAAAADLPVTDKAKLVVTLDHEVLTGRIRGTGLAGSGDVITAAAVRRLACDAAIIPMVLGGAGEPLDVGRARRLVTAAMRAALWQRDAGCTFPGCTAPAQWTDAHHVTPWWGGGPTSMDNLALLCRRHHTHVHRHELTATVRPTGVTWHT</sequence>
<dbReference type="Pfam" id="PF02720">
    <property type="entry name" value="DUF222"/>
    <property type="match status" value="1"/>
</dbReference>
<dbReference type="Pfam" id="PF01844">
    <property type="entry name" value="HNH"/>
    <property type="match status" value="1"/>
</dbReference>
<dbReference type="InterPro" id="IPR003870">
    <property type="entry name" value="DUF222"/>
</dbReference>
<feature type="region of interest" description="Disordered" evidence="2">
    <location>
        <begin position="41"/>
        <end position="61"/>
    </location>
</feature>
<gene>
    <name evidence="4" type="ordered locus">Intca_1456</name>
</gene>